<evidence type="ECO:0000256" key="1">
    <source>
        <dbReference type="ARBA" id="ARBA00004613"/>
    </source>
</evidence>
<protein>
    <recommendedName>
        <fullName evidence="10">NAD(P)(+)--arginine ADP-ribosyltransferase</fullName>
        <ecNumber evidence="10">2.4.2.31</ecNumber>
    </recommendedName>
    <alternativeName>
        <fullName evidence="10">Mono(ADP-ribosyl)transferase</fullName>
    </alternativeName>
</protein>
<evidence type="ECO:0000256" key="3">
    <source>
        <dbReference type="ARBA" id="ARBA00022525"/>
    </source>
</evidence>
<dbReference type="GO" id="GO:0016779">
    <property type="term" value="F:nucleotidyltransferase activity"/>
    <property type="evidence" value="ECO:0007669"/>
    <property type="project" value="UniProtKB-KW"/>
</dbReference>
<keyword evidence="3" id="KW-0964">Secreted</keyword>
<evidence type="ECO:0000256" key="4">
    <source>
        <dbReference type="ARBA" id="ARBA00022656"/>
    </source>
</evidence>
<dbReference type="EC" id="2.4.2.31" evidence="10"/>
<dbReference type="PANTHER" id="PTHR10339:SF25">
    <property type="entry name" value="SECRETED EXOENZYME S"/>
    <property type="match status" value="1"/>
</dbReference>
<keyword evidence="13" id="KW-1185">Reference proteome</keyword>
<evidence type="ECO:0000256" key="7">
    <source>
        <dbReference type="ARBA" id="ARBA00022695"/>
    </source>
</evidence>
<evidence type="ECO:0000256" key="10">
    <source>
        <dbReference type="RuleBase" id="RU361228"/>
    </source>
</evidence>
<dbReference type="EMBL" id="CAJNOM010001656">
    <property type="protein sequence ID" value="CAF1615473.1"/>
    <property type="molecule type" value="Genomic_DNA"/>
</dbReference>
<dbReference type="PANTHER" id="PTHR10339">
    <property type="entry name" value="ADP-RIBOSYLTRANSFERASE"/>
    <property type="match status" value="1"/>
</dbReference>
<evidence type="ECO:0000256" key="6">
    <source>
        <dbReference type="ARBA" id="ARBA00022679"/>
    </source>
</evidence>
<keyword evidence="6 10" id="KW-0808">Transferase</keyword>
<name>A0A815LC80_9BILA</name>
<dbReference type="Proteomes" id="UP000663877">
    <property type="component" value="Unassembled WGS sequence"/>
</dbReference>
<reference evidence="11" key="1">
    <citation type="submission" date="2021-02" db="EMBL/GenBank/DDBJ databases">
        <authorList>
            <person name="Nowell W R."/>
        </authorList>
    </citation>
    <scope>NUCLEOTIDE SEQUENCE</scope>
</reference>
<keyword evidence="10" id="KW-0520">NAD</keyword>
<dbReference type="GO" id="GO:0090729">
    <property type="term" value="F:toxin activity"/>
    <property type="evidence" value="ECO:0007669"/>
    <property type="project" value="UniProtKB-KW"/>
</dbReference>
<evidence type="ECO:0000313" key="14">
    <source>
        <dbReference type="Proteomes" id="UP000663877"/>
    </source>
</evidence>
<keyword evidence="5 10" id="KW-0328">Glycosyltransferase</keyword>
<comment type="catalytic activity">
    <reaction evidence="9 10">
        <text>L-arginyl-[protein] + NAD(+) = N(omega)-(ADP-D-ribosyl)-L-arginyl-[protein] + nicotinamide + H(+)</text>
        <dbReference type="Rhea" id="RHEA:19149"/>
        <dbReference type="Rhea" id="RHEA-COMP:10532"/>
        <dbReference type="Rhea" id="RHEA-COMP:15087"/>
        <dbReference type="ChEBI" id="CHEBI:15378"/>
        <dbReference type="ChEBI" id="CHEBI:17154"/>
        <dbReference type="ChEBI" id="CHEBI:29965"/>
        <dbReference type="ChEBI" id="CHEBI:57540"/>
        <dbReference type="ChEBI" id="CHEBI:142554"/>
        <dbReference type="EC" id="2.4.2.31"/>
    </reaction>
</comment>
<dbReference type="GO" id="GO:0003950">
    <property type="term" value="F:NAD+ poly-ADP-ribosyltransferase activity"/>
    <property type="evidence" value="ECO:0007669"/>
    <property type="project" value="TreeGrafter"/>
</dbReference>
<dbReference type="PROSITE" id="PS51996">
    <property type="entry name" value="TR_MART"/>
    <property type="match status" value="1"/>
</dbReference>
<evidence type="ECO:0000256" key="9">
    <source>
        <dbReference type="ARBA" id="ARBA00047597"/>
    </source>
</evidence>
<evidence type="ECO:0000313" key="11">
    <source>
        <dbReference type="EMBL" id="CAF1404705.1"/>
    </source>
</evidence>
<evidence type="ECO:0000313" key="13">
    <source>
        <dbReference type="Proteomes" id="UP000663832"/>
    </source>
</evidence>
<gene>
    <name evidence="11" type="ORF">BJG266_LOCUS37862</name>
    <name evidence="12" type="ORF">QVE165_LOCUS54747</name>
</gene>
<dbReference type="EMBL" id="CAJNOI010001330">
    <property type="protein sequence ID" value="CAF1404705.1"/>
    <property type="molecule type" value="Genomic_DNA"/>
</dbReference>
<dbReference type="Pfam" id="PF01129">
    <property type="entry name" value="ART"/>
    <property type="match status" value="1"/>
</dbReference>
<comment type="caution">
    <text evidence="11">The sequence shown here is derived from an EMBL/GenBank/DDBJ whole genome shotgun (WGS) entry which is preliminary data.</text>
</comment>
<dbReference type="AlphaFoldDB" id="A0A815LC80"/>
<dbReference type="GO" id="GO:0106274">
    <property type="term" value="F:NAD+-protein-arginine ADP-ribosyltransferase activity"/>
    <property type="evidence" value="ECO:0007669"/>
    <property type="project" value="UniProtKB-EC"/>
</dbReference>
<evidence type="ECO:0000313" key="12">
    <source>
        <dbReference type="EMBL" id="CAF1615473.1"/>
    </source>
</evidence>
<proteinExistence type="inferred from homology"/>
<dbReference type="Proteomes" id="UP000663832">
    <property type="component" value="Unassembled WGS sequence"/>
</dbReference>
<accession>A0A815LC80</accession>
<comment type="similarity">
    <text evidence="2 10">Belongs to the Arg-specific ADP-ribosyltransferase family.</text>
</comment>
<evidence type="ECO:0000256" key="2">
    <source>
        <dbReference type="ARBA" id="ARBA00009558"/>
    </source>
</evidence>
<comment type="subcellular location">
    <subcellularLocation>
        <location evidence="1">Secreted</location>
    </subcellularLocation>
</comment>
<keyword evidence="7" id="KW-0548">Nucleotidyltransferase</keyword>
<dbReference type="GO" id="GO:0005576">
    <property type="term" value="C:extracellular region"/>
    <property type="evidence" value="ECO:0007669"/>
    <property type="project" value="UniProtKB-SubCell"/>
</dbReference>
<evidence type="ECO:0000256" key="8">
    <source>
        <dbReference type="ARBA" id="ARBA00023026"/>
    </source>
</evidence>
<dbReference type="InterPro" id="IPR050999">
    <property type="entry name" value="ADP-ribosyltransferase_ARG"/>
</dbReference>
<dbReference type="InterPro" id="IPR000768">
    <property type="entry name" value="ART"/>
</dbReference>
<evidence type="ECO:0000256" key="5">
    <source>
        <dbReference type="ARBA" id="ARBA00022676"/>
    </source>
</evidence>
<keyword evidence="10" id="KW-0521">NADP</keyword>
<dbReference type="SUPFAM" id="SSF56399">
    <property type="entry name" value="ADP-ribosylation"/>
    <property type="match status" value="1"/>
</dbReference>
<keyword evidence="4" id="KW-0800">Toxin</keyword>
<dbReference type="Gene3D" id="3.90.176.10">
    <property type="entry name" value="Toxin ADP-ribosyltransferase, Chain A, domain 1"/>
    <property type="match status" value="1"/>
</dbReference>
<organism evidence="11 14">
    <name type="scientific">Adineta steineri</name>
    <dbReference type="NCBI Taxonomy" id="433720"/>
    <lineage>
        <taxon>Eukaryota</taxon>
        <taxon>Metazoa</taxon>
        <taxon>Spiralia</taxon>
        <taxon>Gnathifera</taxon>
        <taxon>Rotifera</taxon>
        <taxon>Eurotatoria</taxon>
        <taxon>Bdelloidea</taxon>
        <taxon>Adinetida</taxon>
        <taxon>Adinetidae</taxon>
        <taxon>Adineta</taxon>
    </lineage>
</organism>
<keyword evidence="8" id="KW-0843">Virulence</keyword>
<sequence length="173" mass="20524">MQNKIHDWCIHVYSMQSFLYGLVNKSLRDEDLSKVDTLGAYCYLLSLNLYDNDKEDSTLYRGVELTDEMISDYKNAVGRQIIWSSFTSLSRSRKEAEKFGKNTLFIVRLTGNVYCSKYIAELSKFSYEEEVLLRPVHPMWIVKFDYDEDKKRYLIYLNDDPEYWQRQGDKSSP</sequence>
<dbReference type="OrthoDB" id="423533at2759"/>